<protein>
    <recommendedName>
        <fullName evidence="2">DUF5689 domain-containing protein</fullName>
    </recommendedName>
</protein>
<feature type="signal peptide" evidence="1">
    <location>
        <begin position="1"/>
        <end position="24"/>
    </location>
</feature>
<dbReference type="InterPro" id="IPR008979">
    <property type="entry name" value="Galactose-bd-like_sf"/>
</dbReference>
<dbReference type="OrthoDB" id="1492759at2"/>
<evidence type="ECO:0000313" key="3">
    <source>
        <dbReference type="EMBL" id="RLZ08309.1"/>
    </source>
</evidence>
<comment type="caution">
    <text evidence="3">The sequence shown here is derived from an EMBL/GenBank/DDBJ whole genome shotgun (WGS) entry which is preliminary data.</text>
</comment>
<sequence length="460" mass="50119">MNKFNKISLVLALTGGLFFTQSCVQDDDYSIPPMDCTGLTTTMTIPQLVAKVNNDNALVYYNEDDVLEGYVISSDETGNFFKTISIQDHPTNPTTNGIQIEIDANSLYTQYPLGSKIQVQLNGLVAGYDRGVIKLGSTYVQNGETRVGRMPSALATSNVKKTCESVEPLAPKVVNTIAEALKPENINTLVTIKNVQFANPTEDVTYGDAVGLTTVNRQLVDRKGKYVDLRNSGYATFARENLPTKSGEITVVVSIYNSGYQLYIRDLNDVKFDQDRFEPGQAELPTSAAKYPFLGADFNNWADFLASANSFAYDPIVKEAAGQGIDGSGALLLEGQRSQNGFAFTTRTTGTNLPANPTKLHFWVKGTAAKSLNIYVYKTDGSNYSFNVGSLTENKLVTENNGGNNSYTGTINTNGEWKVVQLDLEGLTDINTTNAAGNFIAFRVGNNANYNLLIDNITIE</sequence>
<keyword evidence="4" id="KW-1185">Reference proteome</keyword>
<accession>A0A3L9MCR2</accession>
<organism evidence="3 4">
    <name type="scientific">Faecalibacter macacae</name>
    <dbReference type="NCBI Taxonomy" id="1859289"/>
    <lineage>
        <taxon>Bacteria</taxon>
        <taxon>Pseudomonadati</taxon>
        <taxon>Bacteroidota</taxon>
        <taxon>Flavobacteriia</taxon>
        <taxon>Flavobacteriales</taxon>
        <taxon>Weeksellaceae</taxon>
        <taxon>Faecalibacter</taxon>
    </lineage>
</organism>
<evidence type="ECO:0000313" key="4">
    <source>
        <dbReference type="Proteomes" id="UP000275348"/>
    </source>
</evidence>
<dbReference type="Gene3D" id="2.60.120.260">
    <property type="entry name" value="Galactose-binding domain-like"/>
    <property type="match status" value="1"/>
</dbReference>
<evidence type="ECO:0000259" key="2">
    <source>
        <dbReference type="Pfam" id="PF18942"/>
    </source>
</evidence>
<dbReference type="InterPro" id="IPR043744">
    <property type="entry name" value="DUF5689"/>
</dbReference>
<dbReference type="SUPFAM" id="SSF49785">
    <property type="entry name" value="Galactose-binding domain-like"/>
    <property type="match status" value="1"/>
</dbReference>
<reference evidence="3 4" key="1">
    <citation type="submission" date="2018-10" db="EMBL/GenBank/DDBJ databases">
        <authorList>
            <person name="Chen X."/>
        </authorList>
    </citation>
    <scope>NUCLEOTIDE SEQUENCE [LARGE SCALE GENOMIC DNA]</scope>
    <source>
        <strain evidence="3 4">YIM 102668</strain>
    </source>
</reference>
<evidence type="ECO:0000256" key="1">
    <source>
        <dbReference type="SAM" id="SignalP"/>
    </source>
</evidence>
<dbReference type="AlphaFoldDB" id="A0A3L9MCR2"/>
<gene>
    <name evidence="3" type="ORF">EAH69_10265</name>
</gene>
<feature type="chain" id="PRO_5018272738" description="DUF5689 domain-containing protein" evidence="1">
    <location>
        <begin position="25"/>
        <end position="460"/>
    </location>
</feature>
<keyword evidence="1" id="KW-0732">Signal</keyword>
<proteinExistence type="predicted"/>
<dbReference type="PROSITE" id="PS51257">
    <property type="entry name" value="PROKAR_LIPOPROTEIN"/>
    <property type="match status" value="1"/>
</dbReference>
<dbReference type="RefSeq" id="WP_121935118.1">
    <property type="nucleotide sequence ID" value="NZ_RDOJ01000014.1"/>
</dbReference>
<dbReference type="EMBL" id="RDOJ01000014">
    <property type="protein sequence ID" value="RLZ08309.1"/>
    <property type="molecule type" value="Genomic_DNA"/>
</dbReference>
<dbReference type="Proteomes" id="UP000275348">
    <property type="component" value="Unassembled WGS sequence"/>
</dbReference>
<name>A0A3L9MCR2_9FLAO</name>
<dbReference type="Pfam" id="PF18942">
    <property type="entry name" value="DUF5689"/>
    <property type="match status" value="1"/>
</dbReference>
<feature type="domain" description="DUF5689" evidence="2">
    <location>
        <begin position="40"/>
        <end position="270"/>
    </location>
</feature>